<dbReference type="EMBL" id="BJON01000011">
    <property type="protein sequence ID" value="GED69204.1"/>
    <property type="molecule type" value="Genomic_DNA"/>
</dbReference>
<feature type="transmembrane region" description="Helical" evidence="6">
    <location>
        <begin position="110"/>
        <end position="128"/>
    </location>
</feature>
<dbReference type="STRING" id="54915.ADS79_32530"/>
<protein>
    <submittedName>
        <fullName evidence="7">Amino acid transporter</fullName>
    </submittedName>
</protein>
<gene>
    <name evidence="8" type="ORF">ADS79_32530</name>
    <name evidence="7" type="ORF">BRE01_29060</name>
</gene>
<dbReference type="EMBL" id="LGIQ01000017">
    <property type="protein sequence ID" value="KNB68696.1"/>
    <property type="molecule type" value="Genomic_DNA"/>
</dbReference>
<sequence length="206" mass="22292">MALWDGLLFGMLLQLSVGPVCLAILQRSIRCGFSSAWKMIAGVALVDAFYMAGAIGGLSLLLQVAWVKQVVLIGGAVILAWFGVNSMRSKAMDETGEDEREGSEMREPSSFLYGLSLTLANPLTILFWSGVFGSMMATQHLPSLSRVLLFAGGCLLSTLLFLGFVALLGNAVRQYLVPKWLTRLNRLVGICFIAFALILLQKGLTV</sequence>
<keyword evidence="10" id="KW-1185">Reference proteome</keyword>
<name>A0A0K9YJ58_9BACL</name>
<reference evidence="7 10" key="3">
    <citation type="submission" date="2019-06" db="EMBL/GenBank/DDBJ databases">
        <title>Whole genome shotgun sequence of Brevibacillus reuszeri NBRC 15719.</title>
        <authorList>
            <person name="Hosoyama A."/>
            <person name="Uohara A."/>
            <person name="Ohji S."/>
            <person name="Ichikawa N."/>
        </authorList>
    </citation>
    <scope>NUCLEOTIDE SEQUENCE [LARGE SCALE GENOMIC DNA]</scope>
    <source>
        <strain evidence="7 10">NBRC 15719</strain>
    </source>
</reference>
<feature type="transmembrane region" description="Helical" evidence="6">
    <location>
        <begin position="184"/>
        <end position="204"/>
    </location>
</feature>
<evidence type="ECO:0000313" key="9">
    <source>
        <dbReference type="Proteomes" id="UP000036834"/>
    </source>
</evidence>
<evidence type="ECO:0000313" key="10">
    <source>
        <dbReference type="Proteomes" id="UP000319578"/>
    </source>
</evidence>
<dbReference type="GO" id="GO:0005886">
    <property type="term" value="C:plasma membrane"/>
    <property type="evidence" value="ECO:0007669"/>
    <property type="project" value="UniProtKB-SubCell"/>
</dbReference>
<comment type="caution">
    <text evidence="8">The sequence shown here is derived from an EMBL/GenBank/DDBJ whole genome shotgun (WGS) entry which is preliminary data.</text>
</comment>
<feature type="transmembrane region" description="Helical" evidence="6">
    <location>
        <begin position="148"/>
        <end position="172"/>
    </location>
</feature>
<keyword evidence="5 6" id="KW-0472">Membrane</keyword>
<evidence type="ECO:0000256" key="3">
    <source>
        <dbReference type="ARBA" id="ARBA00022692"/>
    </source>
</evidence>
<evidence type="ECO:0000313" key="8">
    <source>
        <dbReference type="EMBL" id="KNB68696.1"/>
    </source>
</evidence>
<organism evidence="8 9">
    <name type="scientific">Brevibacillus reuszeri</name>
    <dbReference type="NCBI Taxonomy" id="54915"/>
    <lineage>
        <taxon>Bacteria</taxon>
        <taxon>Bacillati</taxon>
        <taxon>Bacillota</taxon>
        <taxon>Bacilli</taxon>
        <taxon>Bacillales</taxon>
        <taxon>Paenibacillaceae</taxon>
        <taxon>Brevibacillus</taxon>
    </lineage>
</organism>
<evidence type="ECO:0000256" key="6">
    <source>
        <dbReference type="SAM" id="Phobius"/>
    </source>
</evidence>
<dbReference type="Pfam" id="PF01810">
    <property type="entry name" value="LysE"/>
    <property type="match status" value="1"/>
</dbReference>
<evidence type="ECO:0000256" key="4">
    <source>
        <dbReference type="ARBA" id="ARBA00022989"/>
    </source>
</evidence>
<dbReference type="PANTHER" id="PTHR30086">
    <property type="entry name" value="ARGININE EXPORTER PROTEIN ARGO"/>
    <property type="match status" value="1"/>
</dbReference>
<evidence type="ECO:0000313" key="7">
    <source>
        <dbReference type="EMBL" id="GED69204.1"/>
    </source>
</evidence>
<feature type="transmembrane region" description="Helical" evidence="6">
    <location>
        <begin position="6"/>
        <end position="25"/>
    </location>
</feature>
<accession>A0A0K9YJ58</accession>
<dbReference type="GO" id="GO:0015171">
    <property type="term" value="F:amino acid transmembrane transporter activity"/>
    <property type="evidence" value="ECO:0007669"/>
    <property type="project" value="TreeGrafter"/>
</dbReference>
<dbReference type="PATRIC" id="fig|54915.3.peg.614"/>
<reference evidence="9" key="1">
    <citation type="submission" date="2015-07" db="EMBL/GenBank/DDBJ databases">
        <title>Genome sequencing project for genomic taxonomy and phylogenomics of Bacillus-like bacteria.</title>
        <authorList>
            <person name="Liu B."/>
            <person name="Wang J."/>
            <person name="Zhu Y."/>
            <person name="Liu G."/>
            <person name="Chen Q."/>
            <person name="Chen Z."/>
            <person name="Lan J."/>
            <person name="Che J."/>
            <person name="Ge C."/>
            <person name="Shi H."/>
            <person name="Pan Z."/>
            <person name="Liu X."/>
        </authorList>
    </citation>
    <scope>NUCLEOTIDE SEQUENCE [LARGE SCALE GENOMIC DNA]</scope>
    <source>
        <strain evidence="9">DSM 9887</strain>
    </source>
</reference>
<dbReference type="RefSeq" id="WP_049742629.1">
    <property type="nucleotide sequence ID" value="NZ_BJON01000011.1"/>
</dbReference>
<keyword evidence="2" id="KW-1003">Cell membrane</keyword>
<dbReference type="Proteomes" id="UP000036834">
    <property type="component" value="Unassembled WGS sequence"/>
</dbReference>
<dbReference type="PANTHER" id="PTHR30086:SF20">
    <property type="entry name" value="ARGININE EXPORTER PROTEIN ARGO-RELATED"/>
    <property type="match status" value="1"/>
</dbReference>
<dbReference type="InterPro" id="IPR001123">
    <property type="entry name" value="LeuE-type"/>
</dbReference>
<feature type="transmembrane region" description="Helical" evidence="6">
    <location>
        <begin position="66"/>
        <end position="84"/>
    </location>
</feature>
<evidence type="ECO:0000256" key="1">
    <source>
        <dbReference type="ARBA" id="ARBA00004651"/>
    </source>
</evidence>
<dbReference type="OrthoDB" id="7874789at2"/>
<reference evidence="8" key="2">
    <citation type="submission" date="2015-07" db="EMBL/GenBank/DDBJ databases">
        <title>MeaNS - Measles Nucleotide Surveillance Program.</title>
        <authorList>
            <person name="Tran T."/>
            <person name="Druce J."/>
        </authorList>
    </citation>
    <scope>NUCLEOTIDE SEQUENCE</scope>
    <source>
        <strain evidence="8">DSM 9887</strain>
    </source>
</reference>
<evidence type="ECO:0000256" key="2">
    <source>
        <dbReference type="ARBA" id="ARBA00022475"/>
    </source>
</evidence>
<keyword evidence="4 6" id="KW-1133">Transmembrane helix</keyword>
<feature type="transmembrane region" description="Helical" evidence="6">
    <location>
        <begin position="37"/>
        <end position="60"/>
    </location>
</feature>
<comment type="subcellular location">
    <subcellularLocation>
        <location evidence="1">Cell membrane</location>
        <topology evidence="1">Multi-pass membrane protein</topology>
    </subcellularLocation>
</comment>
<dbReference type="Proteomes" id="UP000319578">
    <property type="component" value="Unassembled WGS sequence"/>
</dbReference>
<dbReference type="AlphaFoldDB" id="A0A0K9YJ58"/>
<evidence type="ECO:0000256" key="5">
    <source>
        <dbReference type="ARBA" id="ARBA00023136"/>
    </source>
</evidence>
<proteinExistence type="predicted"/>
<keyword evidence="3 6" id="KW-0812">Transmembrane</keyword>